<organism evidence="2 3">
    <name type="scientific">Cytospora paraplurivora</name>
    <dbReference type="NCBI Taxonomy" id="2898453"/>
    <lineage>
        <taxon>Eukaryota</taxon>
        <taxon>Fungi</taxon>
        <taxon>Dikarya</taxon>
        <taxon>Ascomycota</taxon>
        <taxon>Pezizomycotina</taxon>
        <taxon>Sordariomycetes</taxon>
        <taxon>Sordariomycetidae</taxon>
        <taxon>Diaporthales</taxon>
        <taxon>Cytosporaceae</taxon>
        <taxon>Cytospora</taxon>
    </lineage>
</organism>
<feature type="compositionally biased region" description="Basic and acidic residues" evidence="1">
    <location>
        <begin position="87"/>
        <end position="102"/>
    </location>
</feature>
<sequence>MSLNQSSPRKEPSLLDKAKQSVAVATSRVTTAARATIEEKAHDVLPATIANLAIGEREMRQRGYSSPTSTQYNLPSPEGVDIVAPDRGGEGLGREGWKEGLRQIRGQRNNGQNKVNDKGNGAETHREAAHQQARYATVEHGGLSSEESYNSRNSEESAGELEVLPDTRSWTHGVGNKRVTVPGSPPEEVQPAHHGHGRSDSGADGPKKLLEQLDASRYMPVHTTSGAEDVGSRLSRYRQMGTYFKAGSVGDTSRGRNDSKERAERLESPHN</sequence>
<accession>A0AAN9U4S3</accession>
<comment type="caution">
    <text evidence="2">The sequence shown here is derived from an EMBL/GenBank/DDBJ whole genome shotgun (WGS) entry which is preliminary data.</text>
</comment>
<gene>
    <name evidence="2" type="ORF">SLS53_006608</name>
</gene>
<evidence type="ECO:0000313" key="3">
    <source>
        <dbReference type="Proteomes" id="UP001320245"/>
    </source>
</evidence>
<protein>
    <submittedName>
        <fullName evidence="2">Uncharacterized protein</fullName>
    </submittedName>
</protein>
<reference evidence="2 3" key="1">
    <citation type="journal article" date="2023" name="PLoS ONE">
        <title>Cytospora paraplurivora sp. nov. isolated from orchards with fruit tree decline syndrome in Ontario, Canada.</title>
        <authorList>
            <person name="Ilyukhin E."/>
            <person name="Nguyen H.D.T."/>
            <person name="Castle A.J."/>
            <person name="Ellouze W."/>
        </authorList>
    </citation>
    <scope>NUCLEOTIDE SEQUENCE [LARGE SCALE GENOMIC DNA]</scope>
    <source>
        <strain evidence="2 3">FDS-564</strain>
    </source>
</reference>
<feature type="region of interest" description="Disordered" evidence="1">
    <location>
        <begin position="57"/>
        <end position="271"/>
    </location>
</feature>
<dbReference type="EMBL" id="JAJSPL020000030">
    <property type="protein sequence ID" value="KAK7737305.1"/>
    <property type="molecule type" value="Genomic_DNA"/>
</dbReference>
<feature type="region of interest" description="Disordered" evidence="1">
    <location>
        <begin position="1"/>
        <end position="23"/>
    </location>
</feature>
<proteinExistence type="predicted"/>
<feature type="compositionally biased region" description="Polar residues" evidence="1">
    <location>
        <begin position="63"/>
        <end position="74"/>
    </location>
</feature>
<evidence type="ECO:0000256" key="1">
    <source>
        <dbReference type="SAM" id="MobiDB-lite"/>
    </source>
</evidence>
<evidence type="ECO:0000313" key="2">
    <source>
        <dbReference type="EMBL" id="KAK7737305.1"/>
    </source>
</evidence>
<feature type="compositionally biased region" description="Basic and acidic residues" evidence="1">
    <location>
        <begin position="197"/>
        <end position="211"/>
    </location>
</feature>
<dbReference type="AlphaFoldDB" id="A0AAN9U4S3"/>
<feature type="compositionally biased region" description="Basic and acidic residues" evidence="1">
    <location>
        <begin position="8"/>
        <end position="19"/>
    </location>
</feature>
<feature type="compositionally biased region" description="Basic and acidic residues" evidence="1">
    <location>
        <begin position="253"/>
        <end position="271"/>
    </location>
</feature>
<name>A0AAN9U4S3_9PEZI</name>
<keyword evidence="3" id="KW-1185">Reference proteome</keyword>
<dbReference type="Proteomes" id="UP001320245">
    <property type="component" value="Unassembled WGS sequence"/>
</dbReference>